<dbReference type="STRING" id="1227490.C479_10580"/>
<keyword evidence="3" id="KW-1185">Reference proteome</keyword>
<evidence type="ECO:0000256" key="1">
    <source>
        <dbReference type="SAM" id="MobiDB-lite"/>
    </source>
</evidence>
<dbReference type="InterPro" id="IPR043899">
    <property type="entry name" value="DUF5789"/>
</dbReference>
<dbReference type="Proteomes" id="UP000011560">
    <property type="component" value="Unassembled WGS sequence"/>
</dbReference>
<evidence type="ECO:0008006" key="4">
    <source>
        <dbReference type="Google" id="ProtNLM"/>
    </source>
</evidence>
<dbReference type="OrthoDB" id="166188at2157"/>
<gene>
    <name evidence="2" type="ORF">C479_10580</name>
</gene>
<accession>M0BEJ0</accession>
<dbReference type="AlphaFoldDB" id="M0BEJ0"/>
<comment type="caution">
    <text evidence="2">The sequence shown here is derived from an EMBL/GenBank/DDBJ whole genome shotgun (WGS) entry which is preliminary data.</text>
</comment>
<dbReference type="Pfam" id="PF19102">
    <property type="entry name" value="DUF5789"/>
    <property type="match status" value="1"/>
</dbReference>
<name>M0BEJ0_9EURY</name>
<evidence type="ECO:0000313" key="3">
    <source>
        <dbReference type="Proteomes" id="UP000011560"/>
    </source>
</evidence>
<feature type="region of interest" description="Disordered" evidence="1">
    <location>
        <begin position="71"/>
        <end position="95"/>
    </location>
</feature>
<dbReference type="RefSeq" id="WP_007702012.1">
    <property type="nucleotide sequence ID" value="NZ_AOIQ01000017.1"/>
</dbReference>
<sequence>MHLPGTVTLADELEYPATTDELIAAYGDQPIELPNGTETVGDALGRMSQETFESPDEFRLTLQSALSDKAVGRVGYSDRDPNPPGSVYQPQQLSF</sequence>
<evidence type="ECO:0000313" key="2">
    <source>
        <dbReference type="EMBL" id="ELZ09260.1"/>
    </source>
</evidence>
<reference evidence="2 3" key="1">
    <citation type="journal article" date="2014" name="PLoS Genet.">
        <title>Phylogenetically driven sequencing of extremely halophilic archaea reveals strategies for static and dynamic osmo-response.</title>
        <authorList>
            <person name="Becker E.A."/>
            <person name="Seitzer P.M."/>
            <person name="Tritt A."/>
            <person name="Larsen D."/>
            <person name="Krusor M."/>
            <person name="Yao A.I."/>
            <person name="Wu D."/>
            <person name="Madern D."/>
            <person name="Eisen J.A."/>
            <person name="Darling A.E."/>
            <person name="Facciotti M.T."/>
        </authorList>
    </citation>
    <scope>NUCLEOTIDE SEQUENCE [LARGE SCALE GENOMIC DNA]</scope>
    <source>
        <strain evidence="2 3">JCM 14624</strain>
    </source>
</reference>
<dbReference type="EMBL" id="AOIQ01000017">
    <property type="protein sequence ID" value="ELZ09260.1"/>
    <property type="molecule type" value="Genomic_DNA"/>
</dbReference>
<proteinExistence type="predicted"/>
<organism evidence="2 3">
    <name type="scientific">Halovivax asiaticus JCM 14624</name>
    <dbReference type="NCBI Taxonomy" id="1227490"/>
    <lineage>
        <taxon>Archaea</taxon>
        <taxon>Methanobacteriati</taxon>
        <taxon>Methanobacteriota</taxon>
        <taxon>Stenosarchaea group</taxon>
        <taxon>Halobacteria</taxon>
        <taxon>Halobacteriales</taxon>
        <taxon>Natrialbaceae</taxon>
        <taxon>Halovivax</taxon>
    </lineage>
</organism>
<protein>
    <recommendedName>
        <fullName evidence="4">DUF2795 domain-containing protein</fullName>
    </recommendedName>
</protein>